<accession>A0A2R6AEJ1</accession>
<sequence>TLPVYSLGVLYSLNLVSGFASTFLLLQLPGGFSRFVVGHFQTGRLEEARYLFRRGLVFASAISAGSAPALIVLAPLITRWLFGSPSYLTFFYLVVVDFVFYTYNSFLGIAVSARRIFGFGSLMGVASTAVRVGVAFTLIFTGHGLVSVFYGWIASDVLGLAANLYFSRPLLVGGGRRVGLWEVVSYSLPFFVASGLVVALQNVDRLFVLKYLGTISLGVYGTLLIASNIPKILPNSLSSTLFPAMVKFEEERSLTRGVVSKAVRYMAMINLPVLGLVAALGEPLLHLFLGRSFFGAWTAFAILVFGGGAMSLDIPITQVLLAKKRTKVLAVQQLVSSFTLGSLALLLIPRFYLDGAALAYVLARIMGFVVVGFSVYRLGLFSVKWRDYIESLGVTGAMVAATLVFESYTHFSTYMLPLYVLAGSVLGLVVARSIGLLHGEDYSEVLDFFPPRLRGFVAWLWKAFGFPTPSGNP</sequence>
<reference evidence="7 8" key="1">
    <citation type="submission" date="2017-04" db="EMBL/GenBank/DDBJ databases">
        <title>Novel microbial lineages endemic to geothermal iron-oxide mats fill important gaps in the evolutionary history of Archaea.</title>
        <authorList>
            <person name="Jay Z.J."/>
            <person name="Beam J.P."/>
            <person name="Dlakic M."/>
            <person name="Rusch D.B."/>
            <person name="Kozubal M.A."/>
            <person name="Inskeep W.P."/>
        </authorList>
    </citation>
    <scope>NUCLEOTIDE SEQUENCE [LARGE SCALE GENOMIC DNA]</scope>
    <source>
        <strain evidence="7">OSP_D</strain>
    </source>
</reference>
<dbReference type="GO" id="GO:0005886">
    <property type="term" value="C:plasma membrane"/>
    <property type="evidence" value="ECO:0007669"/>
    <property type="project" value="UniProtKB-SubCell"/>
</dbReference>
<feature type="transmembrane region" description="Helical" evidence="6">
    <location>
        <begin position="56"/>
        <end position="77"/>
    </location>
</feature>
<feature type="transmembrane region" description="Helical" evidence="6">
    <location>
        <begin position="6"/>
        <end position="26"/>
    </location>
</feature>
<protein>
    <submittedName>
        <fullName evidence="7">Uncharacterized protein</fullName>
    </submittedName>
</protein>
<dbReference type="EMBL" id="NEXE01000277">
    <property type="protein sequence ID" value="PSN84733.1"/>
    <property type="molecule type" value="Genomic_DNA"/>
</dbReference>
<comment type="subcellular location">
    <subcellularLocation>
        <location evidence="1">Cell membrane</location>
        <topology evidence="1">Multi-pass membrane protein</topology>
    </subcellularLocation>
</comment>
<feature type="transmembrane region" description="Helical" evidence="6">
    <location>
        <begin position="357"/>
        <end position="376"/>
    </location>
</feature>
<dbReference type="PANTHER" id="PTHR30250">
    <property type="entry name" value="PST FAMILY PREDICTED COLANIC ACID TRANSPORTER"/>
    <property type="match status" value="1"/>
</dbReference>
<feature type="transmembrane region" description="Helical" evidence="6">
    <location>
        <begin position="116"/>
        <end position="140"/>
    </location>
</feature>
<evidence type="ECO:0000313" key="8">
    <source>
        <dbReference type="Proteomes" id="UP000240322"/>
    </source>
</evidence>
<keyword evidence="2" id="KW-1003">Cell membrane</keyword>
<evidence type="ECO:0000313" key="7">
    <source>
        <dbReference type="EMBL" id="PSN84733.1"/>
    </source>
</evidence>
<dbReference type="InterPro" id="IPR050833">
    <property type="entry name" value="Poly_Biosynth_Transport"/>
</dbReference>
<feature type="transmembrane region" description="Helical" evidence="6">
    <location>
        <begin position="89"/>
        <end position="109"/>
    </location>
</feature>
<feature type="transmembrane region" description="Helical" evidence="6">
    <location>
        <begin position="146"/>
        <end position="166"/>
    </location>
</feature>
<keyword evidence="3 6" id="KW-0812">Transmembrane</keyword>
<evidence type="ECO:0000256" key="3">
    <source>
        <dbReference type="ARBA" id="ARBA00022692"/>
    </source>
</evidence>
<dbReference type="Proteomes" id="UP000240322">
    <property type="component" value="Unassembled WGS sequence"/>
</dbReference>
<organism evidence="7 8">
    <name type="scientific">Candidatus Marsarchaeota G2 archaeon OSP_D</name>
    <dbReference type="NCBI Taxonomy" id="1978157"/>
    <lineage>
        <taxon>Archaea</taxon>
        <taxon>Candidatus Marsarchaeota</taxon>
        <taxon>Candidatus Marsarchaeota group 2</taxon>
    </lineage>
</organism>
<feature type="transmembrane region" description="Helical" evidence="6">
    <location>
        <begin position="206"/>
        <end position="226"/>
    </location>
</feature>
<feature type="non-terminal residue" evidence="7">
    <location>
        <position position="1"/>
    </location>
</feature>
<keyword evidence="4 6" id="KW-1133">Transmembrane helix</keyword>
<evidence type="ECO:0000256" key="2">
    <source>
        <dbReference type="ARBA" id="ARBA00022475"/>
    </source>
</evidence>
<feature type="transmembrane region" description="Helical" evidence="6">
    <location>
        <begin position="411"/>
        <end position="431"/>
    </location>
</feature>
<dbReference type="Pfam" id="PF13440">
    <property type="entry name" value="Polysacc_synt_3"/>
    <property type="match status" value="1"/>
</dbReference>
<feature type="transmembrane region" description="Helical" evidence="6">
    <location>
        <begin position="262"/>
        <end position="281"/>
    </location>
</feature>
<gene>
    <name evidence="7" type="ORF">B9Q03_12950</name>
</gene>
<keyword evidence="5 6" id="KW-0472">Membrane</keyword>
<dbReference type="PANTHER" id="PTHR30250:SF11">
    <property type="entry name" value="O-ANTIGEN TRANSPORTER-RELATED"/>
    <property type="match status" value="1"/>
</dbReference>
<feature type="transmembrane region" description="Helical" evidence="6">
    <location>
        <begin position="388"/>
        <end position="405"/>
    </location>
</feature>
<comment type="caution">
    <text evidence="7">The sequence shown here is derived from an EMBL/GenBank/DDBJ whole genome shotgun (WGS) entry which is preliminary data.</text>
</comment>
<evidence type="ECO:0000256" key="4">
    <source>
        <dbReference type="ARBA" id="ARBA00022989"/>
    </source>
</evidence>
<evidence type="ECO:0000256" key="1">
    <source>
        <dbReference type="ARBA" id="ARBA00004651"/>
    </source>
</evidence>
<evidence type="ECO:0000256" key="5">
    <source>
        <dbReference type="ARBA" id="ARBA00023136"/>
    </source>
</evidence>
<feature type="transmembrane region" description="Helical" evidence="6">
    <location>
        <begin position="178"/>
        <end position="200"/>
    </location>
</feature>
<feature type="transmembrane region" description="Helical" evidence="6">
    <location>
        <begin position="328"/>
        <end position="351"/>
    </location>
</feature>
<name>A0A2R6AEJ1_9ARCH</name>
<feature type="transmembrane region" description="Helical" evidence="6">
    <location>
        <begin position="293"/>
        <end position="316"/>
    </location>
</feature>
<evidence type="ECO:0000256" key="6">
    <source>
        <dbReference type="SAM" id="Phobius"/>
    </source>
</evidence>
<proteinExistence type="predicted"/>
<dbReference type="AlphaFoldDB" id="A0A2R6AEJ1"/>